<feature type="region of interest" description="Disordered" evidence="1">
    <location>
        <begin position="43"/>
        <end position="64"/>
    </location>
</feature>
<dbReference type="Proteomes" id="UP000183685">
    <property type="component" value="Unassembled WGS sequence"/>
</dbReference>
<proteinExistence type="predicted"/>
<evidence type="ECO:0000313" key="4">
    <source>
        <dbReference type="Proteomes" id="UP000183685"/>
    </source>
</evidence>
<dbReference type="EMBL" id="FNAK01000002">
    <property type="protein sequence ID" value="SDD59646.1"/>
    <property type="molecule type" value="Genomic_DNA"/>
</dbReference>
<evidence type="ECO:0008006" key="5">
    <source>
        <dbReference type="Google" id="ProtNLM"/>
    </source>
</evidence>
<dbReference type="AlphaFoldDB" id="A0A1G6W3N7"/>
<evidence type="ECO:0000313" key="3">
    <source>
        <dbReference type="EMBL" id="SDD59646.1"/>
    </source>
</evidence>
<accession>A0A1G6W3N7</accession>
<reference evidence="3 4" key="1">
    <citation type="submission" date="2016-10" db="EMBL/GenBank/DDBJ databases">
        <authorList>
            <person name="de Groot N.N."/>
        </authorList>
    </citation>
    <scope>NUCLEOTIDE SEQUENCE [LARGE SCALE GENOMIC DNA]</scope>
    <source>
        <strain evidence="3 4">CGMCC 1.9109</strain>
    </source>
</reference>
<name>A0A1G6W3N7_9PROT</name>
<evidence type="ECO:0000256" key="1">
    <source>
        <dbReference type="SAM" id="MobiDB-lite"/>
    </source>
</evidence>
<feature type="transmembrane region" description="Helical" evidence="2">
    <location>
        <begin position="20"/>
        <end position="36"/>
    </location>
</feature>
<keyword evidence="2" id="KW-0472">Membrane</keyword>
<sequence>MIGKKRWQPKGKGKALETLYFIGFCFFAAWLVYWMVKNDDYDDFAGDEDNSKFNVSQNKEERDR</sequence>
<keyword evidence="2" id="KW-1133">Transmembrane helix</keyword>
<evidence type="ECO:0000256" key="2">
    <source>
        <dbReference type="SAM" id="Phobius"/>
    </source>
</evidence>
<dbReference type="STRING" id="637679.GCA_001550055_02652"/>
<protein>
    <recommendedName>
        <fullName evidence="5">Cytochrome c oxidase cbb3-type subunit 4</fullName>
    </recommendedName>
</protein>
<keyword evidence="4" id="KW-1185">Reference proteome</keyword>
<gene>
    <name evidence="3" type="ORF">SAMN04488071_0937</name>
</gene>
<organism evidence="3 4">
    <name type="scientific">Kordiimonas lacus</name>
    <dbReference type="NCBI Taxonomy" id="637679"/>
    <lineage>
        <taxon>Bacteria</taxon>
        <taxon>Pseudomonadati</taxon>
        <taxon>Pseudomonadota</taxon>
        <taxon>Alphaproteobacteria</taxon>
        <taxon>Kordiimonadales</taxon>
        <taxon>Kordiimonadaceae</taxon>
        <taxon>Kordiimonas</taxon>
    </lineage>
</organism>
<dbReference type="RefSeq" id="WP_068305832.1">
    <property type="nucleotide sequence ID" value="NZ_FNAK01000002.1"/>
</dbReference>
<keyword evidence="2" id="KW-0812">Transmembrane</keyword>